<accession>A0A2N1J9M3</accession>
<dbReference type="PANTHER" id="PTHR16017">
    <property type="entry name" value="GASTRULATION DEFECTIVE PROTEIN 1-RELATED"/>
    <property type="match status" value="1"/>
</dbReference>
<gene>
    <name evidence="5" type="ORF">MVES_002915</name>
</gene>
<dbReference type="EMBL" id="KZ454992">
    <property type="protein sequence ID" value="PKI83253.1"/>
    <property type="molecule type" value="Genomic_DNA"/>
</dbReference>
<name>A0A2N1J9M3_9BASI</name>
<feature type="region of interest" description="Disordered" evidence="4">
    <location>
        <begin position="1"/>
        <end position="65"/>
    </location>
</feature>
<keyword evidence="1 3" id="KW-0853">WD repeat</keyword>
<keyword evidence="2" id="KW-0677">Repeat</keyword>
<dbReference type="AlphaFoldDB" id="A0A2N1J9M3"/>
<protein>
    <submittedName>
        <fullName evidence="5">Uncharacterized protein</fullName>
    </submittedName>
</protein>
<evidence type="ECO:0000256" key="1">
    <source>
        <dbReference type="ARBA" id="ARBA00022574"/>
    </source>
</evidence>
<evidence type="ECO:0000256" key="3">
    <source>
        <dbReference type="PROSITE-ProRule" id="PRU00221"/>
    </source>
</evidence>
<dbReference type="InterPro" id="IPR036322">
    <property type="entry name" value="WD40_repeat_dom_sf"/>
</dbReference>
<dbReference type="GO" id="GO:0035861">
    <property type="term" value="C:site of double-strand break"/>
    <property type="evidence" value="ECO:0007669"/>
    <property type="project" value="TreeGrafter"/>
</dbReference>
<dbReference type="PROSITE" id="PS50294">
    <property type="entry name" value="WD_REPEATS_REGION"/>
    <property type="match status" value="3"/>
</dbReference>
<proteinExistence type="predicted"/>
<sequence length="549" mass="60070">MDEATLRSMLPTGFGAQATDAVSLSDSDSDSEREYLPTETQDEEPVPEKSPSPKPTHDPNGGRTAEFAGLPLAERVALRDHAKTVSALAIDVSGTRIASGAHDYQVRLWDFGGMTSAFRPFRMFEPAENYPVVALDFSPVSRNLLCVNATTQPRVYDFQGDQIATYRKGDVYMRDMKHTTGHVSEMSAGMWHPTDAYTFLTAGTDSTVRIWDAEREESQKSVLVVRSKVRGTKTKVTTATYTPDARIILAAGLDGALYLWSTSSSFARPHATVEHACAPGTWTSSIAVSPDSRFAATRAKDSVKLWDLRSMRQPLASRDDVPSGDDQANLVYSPDGKQLLAGTAAVPNASSDEDSLASSFGQLAVFDAADLSVQHVHHAADSSIVRVAWQPRINQVLASTRDGAILVFYDPEASQLGATLGVAKRARDKSNPFGIDLKDGIARDIPIFIPEEEENEFEEVRPKKRPYVPGPRPERPLDGHGRGGRIGVAAQQHIVQGLMEDGGKLRIEDPREALLKYAEKAEKDPRWTSVYAKTQPKPIFAKDTEKSEE</sequence>
<dbReference type="InterPro" id="IPR001680">
    <property type="entry name" value="WD40_rpt"/>
</dbReference>
<dbReference type="Pfam" id="PF00400">
    <property type="entry name" value="WD40"/>
    <property type="match status" value="3"/>
</dbReference>
<evidence type="ECO:0000313" key="6">
    <source>
        <dbReference type="Proteomes" id="UP000232875"/>
    </source>
</evidence>
<keyword evidence="6" id="KW-1185">Reference proteome</keyword>
<feature type="repeat" description="WD" evidence="3">
    <location>
        <begin position="179"/>
        <end position="221"/>
    </location>
</feature>
<dbReference type="SUPFAM" id="SSF50978">
    <property type="entry name" value="WD40 repeat-like"/>
    <property type="match status" value="1"/>
</dbReference>
<reference evidence="5 6" key="1">
    <citation type="submission" date="2017-10" db="EMBL/GenBank/DDBJ databases">
        <title>A novel species of cold-tolerant Malassezia isolated from bats.</title>
        <authorList>
            <person name="Lorch J.M."/>
            <person name="Palmer J.M."/>
            <person name="Vanderwolf K.J."/>
            <person name="Schmidt K.Z."/>
            <person name="Verant M.L."/>
            <person name="Weller T.J."/>
            <person name="Blehert D.S."/>
        </authorList>
    </citation>
    <scope>NUCLEOTIDE SEQUENCE [LARGE SCALE GENOMIC DNA]</scope>
    <source>
        <strain evidence="5 6">NWHC:44797-103</strain>
    </source>
</reference>
<dbReference type="InterPro" id="IPR015943">
    <property type="entry name" value="WD40/YVTN_repeat-like_dom_sf"/>
</dbReference>
<evidence type="ECO:0000256" key="2">
    <source>
        <dbReference type="ARBA" id="ARBA00022737"/>
    </source>
</evidence>
<evidence type="ECO:0000256" key="4">
    <source>
        <dbReference type="SAM" id="MobiDB-lite"/>
    </source>
</evidence>
<dbReference type="Proteomes" id="UP000232875">
    <property type="component" value="Unassembled WGS sequence"/>
</dbReference>
<dbReference type="GO" id="GO:0005634">
    <property type="term" value="C:nucleus"/>
    <property type="evidence" value="ECO:0007669"/>
    <property type="project" value="TreeGrafter"/>
</dbReference>
<feature type="repeat" description="WD" evidence="3">
    <location>
        <begin position="229"/>
        <end position="264"/>
    </location>
</feature>
<dbReference type="SMART" id="SM00320">
    <property type="entry name" value="WD40"/>
    <property type="match status" value="6"/>
</dbReference>
<dbReference type="PROSITE" id="PS50082">
    <property type="entry name" value="WD_REPEATS_2"/>
    <property type="match status" value="3"/>
</dbReference>
<feature type="region of interest" description="Disordered" evidence="4">
    <location>
        <begin position="454"/>
        <end position="481"/>
    </location>
</feature>
<feature type="repeat" description="WD" evidence="3">
    <location>
        <begin position="78"/>
        <end position="110"/>
    </location>
</feature>
<dbReference type="Gene3D" id="2.130.10.10">
    <property type="entry name" value="YVTN repeat-like/Quinoprotein amine dehydrogenase"/>
    <property type="match status" value="2"/>
</dbReference>
<dbReference type="PANTHER" id="PTHR16017:SF0">
    <property type="entry name" value="WD REPEAT-CONTAINING PROTEIN 70"/>
    <property type="match status" value="1"/>
</dbReference>
<evidence type="ECO:0000313" key="5">
    <source>
        <dbReference type="EMBL" id="PKI83253.1"/>
    </source>
</evidence>
<feature type="compositionally biased region" description="Basic and acidic residues" evidence="4">
    <location>
        <begin position="472"/>
        <end position="481"/>
    </location>
</feature>
<dbReference type="OrthoDB" id="10264376at2759"/>
<dbReference type="InterPro" id="IPR051858">
    <property type="entry name" value="WD_repeat_GAD-1"/>
</dbReference>
<dbReference type="STRING" id="2020962.A0A2N1J9M3"/>
<organism evidence="5 6">
    <name type="scientific">Malassezia vespertilionis</name>
    <dbReference type="NCBI Taxonomy" id="2020962"/>
    <lineage>
        <taxon>Eukaryota</taxon>
        <taxon>Fungi</taxon>
        <taxon>Dikarya</taxon>
        <taxon>Basidiomycota</taxon>
        <taxon>Ustilaginomycotina</taxon>
        <taxon>Malasseziomycetes</taxon>
        <taxon>Malasseziales</taxon>
        <taxon>Malasseziaceae</taxon>
        <taxon>Malassezia</taxon>
    </lineage>
</organism>